<dbReference type="Pfam" id="PF00067">
    <property type="entry name" value="p450"/>
    <property type="match status" value="1"/>
</dbReference>
<dbReference type="RefSeq" id="WP_179797018.1">
    <property type="nucleotide sequence ID" value="NZ_BAABHP010000032.1"/>
</dbReference>
<evidence type="ECO:0000256" key="4">
    <source>
        <dbReference type="ARBA" id="ARBA00023002"/>
    </source>
</evidence>
<proteinExistence type="inferred from homology"/>
<dbReference type="Gene3D" id="1.10.630.10">
    <property type="entry name" value="Cytochrome P450"/>
    <property type="match status" value="1"/>
</dbReference>
<evidence type="ECO:0000313" key="8">
    <source>
        <dbReference type="Proteomes" id="UP000535890"/>
    </source>
</evidence>
<evidence type="ECO:0000256" key="5">
    <source>
        <dbReference type="ARBA" id="ARBA00023004"/>
    </source>
</evidence>
<keyword evidence="2" id="KW-0349">Heme</keyword>
<dbReference type="GO" id="GO:0036199">
    <property type="term" value="F:cholest-4-en-3-one 26-monooxygenase activity"/>
    <property type="evidence" value="ECO:0007669"/>
    <property type="project" value="TreeGrafter"/>
</dbReference>
<dbReference type="EMBL" id="JACCBN010000001">
    <property type="protein sequence ID" value="NYD39742.1"/>
    <property type="molecule type" value="Genomic_DNA"/>
</dbReference>
<comment type="similarity">
    <text evidence="1">Belongs to the cytochrome P450 family.</text>
</comment>
<dbReference type="FunFam" id="1.10.630.10:FF:000018">
    <property type="entry name" value="Cytochrome P450 monooxygenase"/>
    <property type="match status" value="1"/>
</dbReference>
<dbReference type="InterPro" id="IPR002397">
    <property type="entry name" value="Cyt_P450_B"/>
</dbReference>
<dbReference type="InterPro" id="IPR036396">
    <property type="entry name" value="Cyt_P450_sf"/>
</dbReference>
<dbReference type="GO" id="GO:0006707">
    <property type="term" value="P:cholesterol catabolic process"/>
    <property type="evidence" value="ECO:0007669"/>
    <property type="project" value="TreeGrafter"/>
</dbReference>
<evidence type="ECO:0000313" key="7">
    <source>
        <dbReference type="EMBL" id="NYD39742.1"/>
    </source>
</evidence>
<accession>A0A7Y9J8N1</accession>
<comment type="caution">
    <text evidence="7">The sequence shown here is derived from an EMBL/GenBank/DDBJ whole genome shotgun (WGS) entry which is preliminary data.</text>
</comment>
<evidence type="ECO:0000256" key="1">
    <source>
        <dbReference type="ARBA" id="ARBA00010617"/>
    </source>
</evidence>
<dbReference type="GO" id="GO:0005506">
    <property type="term" value="F:iron ion binding"/>
    <property type="evidence" value="ECO:0007669"/>
    <property type="project" value="InterPro"/>
</dbReference>
<gene>
    <name evidence="7" type="ORF">BJ983_005844</name>
</gene>
<organism evidence="7 8">
    <name type="scientific">Actinomycetospora corticicola</name>
    <dbReference type="NCBI Taxonomy" id="663602"/>
    <lineage>
        <taxon>Bacteria</taxon>
        <taxon>Bacillati</taxon>
        <taxon>Actinomycetota</taxon>
        <taxon>Actinomycetes</taxon>
        <taxon>Pseudonocardiales</taxon>
        <taxon>Pseudonocardiaceae</taxon>
        <taxon>Actinomycetospora</taxon>
    </lineage>
</organism>
<protein>
    <submittedName>
        <fullName evidence="7">Cytochrome P450</fullName>
    </submittedName>
</protein>
<evidence type="ECO:0000256" key="3">
    <source>
        <dbReference type="ARBA" id="ARBA00022723"/>
    </source>
</evidence>
<dbReference type="GO" id="GO:0020037">
    <property type="term" value="F:heme binding"/>
    <property type="evidence" value="ECO:0007669"/>
    <property type="project" value="InterPro"/>
</dbReference>
<dbReference type="PRINTS" id="PR00359">
    <property type="entry name" value="BP450"/>
</dbReference>
<sequence>MTTATTDRPPYDEVSLSPLSFWARSPEEREADFAVLRRERPISWHPPAEGAMMPPEDGAGFWAVTRHADIVAVSKDPETFCSGEGIQMEDVPVAILESASSFLATDAPRHTQLRRLVSAAFTPKRVRTIEAQIRDQARRLVDELLTTERGDFVAQVSRRLPQWTIFEMMGLEDQEVREQATAAADGMVSWGDEDVRQGREPAELLWESLLGLMRIALEHAEARRAHPADDLMSNLVQAEVDGERLSDEEIAAFFVLLSVAGNDTTRNTISSTVRAFTRYPDQRDLLAADLDGRMGPAIDEFVRWATPVMTFRRTATRDVELHGRHIRAGDWVVLFYASGNRDPEVFSDPMRFDVTRAENPHVGFGGGGPHFCMGNQLAKTQLRAIVGELLTRAPGLEAGEPVYLAGNFMQAIKSMPYTLTRSA</sequence>
<evidence type="ECO:0000256" key="2">
    <source>
        <dbReference type="ARBA" id="ARBA00022617"/>
    </source>
</evidence>
<dbReference type="InterPro" id="IPR001128">
    <property type="entry name" value="Cyt_P450"/>
</dbReference>
<keyword evidence="5" id="KW-0408">Iron</keyword>
<keyword evidence="4" id="KW-0560">Oxidoreductase</keyword>
<dbReference type="Proteomes" id="UP000535890">
    <property type="component" value="Unassembled WGS sequence"/>
</dbReference>
<keyword evidence="8" id="KW-1185">Reference proteome</keyword>
<dbReference type="PANTHER" id="PTHR46696:SF4">
    <property type="entry name" value="BIOTIN BIOSYNTHESIS CYTOCHROME P450"/>
    <property type="match status" value="1"/>
</dbReference>
<dbReference type="SUPFAM" id="SSF48264">
    <property type="entry name" value="Cytochrome P450"/>
    <property type="match status" value="1"/>
</dbReference>
<reference evidence="7 8" key="1">
    <citation type="submission" date="2020-07" db="EMBL/GenBank/DDBJ databases">
        <title>Sequencing the genomes of 1000 actinobacteria strains.</title>
        <authorList>
            <person name="Klenk H.-P."/>
        </authorList>
    </citation>
    <scope>NUCLEOTIDE SEQUENCE [LARGE SCALE GENOMIC DNA]</scope>
    <source>
        <strain evidence="7 8">DSM 45772</strain>
    </source>
</reference>
<keyword evidence="6" id="KW-0503">Monooxygenase</keyword>
<dbReference type="PANTHER" id="PTHR46696">
    <property type="entry name" value="P450, PUTATIVE (EUROFUNG)-RELATED"/>
    <property type="match status" value="1"/>
</dbReference>
<keyword evidence="3" id="KW-0479">Metal-binding</keyword>
<name>A0A7Y9J8N1_9PSEU</name>
<evidence type="ECO:0000256" key="6">
    <source>
        <dbReference type="ARBA" id="ARBA00023033"/>
    </source>
</evidence>
<dbReference type="AlphaFoldDB" id="A0A7Y9J8N1"/>
<dbReference type="GO" id="GO:0008395">
    <property type="term" value="F:steroid hydroxylase activity"/>
    <property type="evidence" value="ECO:0007669"/>
    <property type="project" value="TreeGrafter"/>
</dbReference>
<dbReference type="CDD" id="cd11033">
    <property type="entry name" value="CYP142-like"/>
    <property type="match status" value="1"/>
</dbReference>